<keyword evidence="1 4" id="KW-0378">Hydrolase</keyword>
<dbReference type="PANTHER" id="PTHR11203">
    <property type="entry name" value="CLEAVAGE AND POLYADENYLATION SPECIFICITY FACTOR FAMILY MEMBER"/>
    <property type="match status" value="1"/>
</dbReference>
<dbReference type="EMBL" id="JAWJZI010000022">
    <property type="protein sequence ID" value="MDV5172107.1"/>
    <property type="molecule type" value="Genomic_DNA"/>
</dbReference>
<dbReference type="CDD" id="cd16295">
    <property type="entry name" value="TTHA0252-CPSF-like_MBL-fold"/>
    <property type="match status" value="1"/>
</dbReference>
<dbReference type="InterPro" id="IPR050698">
    <property type="entry name" value="MBL"/>
</dbReference>
<dbReference type="SMART" id="SM01027">
    <property type="entry name" value="Beta-Casp"/>
    <property type="match status" value="1"/>
</dbReference>
<evidence type="ECO:0000313" key="4">
    <source>
        <dbReference type="EMBL" id="MDV5172107.1"/>
    </source>
</evidence>
<accession>A0ABU3ZPW1</accession>
<dbReference type="GO" id="GO:0016787">
    <property type="term" value="F:hydrolase activity"/>
    <property type="evidence" value="ECO:0007669"/>
    <property type="project" value="UniProtKB-KW"/>
</dbReference>
<sequence length="468" mass="51458">MNIIHHGAFEGVTGSCHELRWEKYGILIDCGLFQGSEAQHSLNIDFAVEHIQALVLTHCHIDHIGRIPWLLAAGYRGPIYATEATAALLPLMLDDGLKIQLNLNQNQRNQFLSLCKSLLRPVPFDCQAPVVLPNGERLALYFRQAGHILGSAYVEVVLPNSQVVVFSGDLGPTGTPLLVDPVSPKRADVLVLESTYGDKCHQRERERSENLKQIIEKSLLDGGAILIPSFSVGRTQELLFDIESLIAETFAPVLLKGTELQGDAERLKWEELPIILDSPLADEVTKQYALFFRLWEKEALARKNMGRHPLSFEQCITVGSHQQHQSIVNRLVSTQEPAIVVAASGMCSGGRILNYLRALLPEPRTDVVIAGYQAKGTLGYSLSRGAKRVNIDGEDIDVRARIHHLTGYSAHADQADLVQFVDNIGQGPTKVHLVHGDIKAQSELAAKLRSIKPNCEVVVTAGQNIVTA</sequence>
<dbReference type="Pfam" id="PF07521">
    <property type="entry name" value="RMMBL"/>
    <property type="match status" value="1"/>
</dbReference>
<dbReference type="InterPro" id="IPR011108">
    <property type="entry name" value="RMMBL"/>
</dbReference>
<evidence type="ECO:0000259" key="3">
    <source>
        <dbReference type="SMART" id="SM01027"/>
    </source>
</evidence>
<gene>
    <name evidence="4" type="ORF">R2X38_24190</name>
</gene>
<dbReference type="Proteomes" id="UP001186452">
    <property type="component" value="Unassembled WGS sequence"/>
</dbReference>
<feature type="domain" description="Metallo-beta-lactamase" evidence="2">
    <location>
        <begin position="13"/>
        <end position="230"/>
    </location>
</feature>
<dbReference type="SUPFAM" id="SSF56281">
    <property type="entry name" value="Metallo-hydrolase/oxidoreductase"/>
    <property type="match status" value="1"/>
</dbReference>
<dbReference type="Pfam" id="PF10996">
    <property type="entry name" value="Beta-Casp"/>
    <property type="match status" value="1"/>
</dbReference>
<dbReference type="SMART" id="SM00849">
    <property type="entry name" value="Lactamase_B"/>
    <property type="match status" value="1"/>
</dbReference>
<dbReference type="InterPro" id="IPR001279">
    <property type="entry name" value="Metallo-B-lactamas"/>
</dbReference>
<keyword evidence="5" id="KW-1185">Reference proteome</keyword>
<evidence type="ECO:0000313" key="5">
    <source>
        <dbReference type="Proteomes" id="UP001186452"/>
    </source>
</evidence>
<reference evidence="4 5" key="1">
    <citation type="submission" date="2023-10" db="EMBL/GenBank/DDBJ databases">
        <title>Marine bacteria isolated from horseshoe crab.</title>
        <authorList>
            <person name="Cheng T.H."/>
        </authorList>
    </citation>
    <scope>NUCLEOTIDE SEQUENCE [LARGE SCALE GENOMIC DNA]</scope>
    <source>
        <strain evidence="4 5">HSC6</strain>
    </source>
</reference>
<dbReference type="PANTHER" id="PTHR11203:SF37">
    <property type="entry name" value="INTEGRATOR COMPLEX SUBUNIT 11"/>
    <property type="match status" value="1"/>
</dbReference>
<evidence type="ECO:0000256" key="1">
    <source>
        <dbReference type="ARBA" id="ARBA00022801"/>
    </source>
</evidence>
<dbReference type="Pfam" id="PF00753">
    <property type="entry name" value="Lactamase_B"/>
    <property type="match status" value="1"/>
</dbReference>
<dbReference type="InterPro" id="IPR036866">
    <property type="entry name" value="RibonucZ/Hydroxyglut_hydro"/>
</dbReference>
<dbReference type="EC" id="3.-.-.-" evidence="4"/>
<dbReference type="Gene3D" id="3.60.15.10">
    <property type="entry name" value="Ribonuclease Z/Hydroxyacylglutathione hydrolase-like"/>
    <property type="match status" value="1"/>
</dbReference>
<evidence type="ECO:0000259" key="2">
    <source>
        <dbReference type="SMART" id="SM00849"/>
    </source>
</evidence>
<protein>
    <submittedName>
        <fullName evidence="4">MBL fold metallo-hydrolase</fullName>
        <ecNumber evidence="4">3.-.-.-</ecNumber>
    </submittedName>
</protein>
<comment type="caution">
    <text evidence="4">The sequence shown here is derived from an EMBL/GenBank/DDBJ whole genome shotgun (WGS) entry which is preliminary data.</text>
</comment>
<proteinExistence type="predicted"/>
<dbReference type="RefSeq" id="WP_317524902.1">
    <property type="nucleotide sequence ID" value="NZ_JAWJZI010000022.1"/>
</dbReference>
<feature type="domain" description="Beta-Casp" evidence="3">
    <location>
        <begin position="235"/>
        <end position="382"/>
    </location>
</feature>
<dbReference type="Gene3D" id="3.40.50.10890">
    <property type="match status" value="1"/>
</dbReference>
<name>A0ABU3ZPW1_9GAMM</name>
<dbReference type="InterPro" id="IPR022712">
    <property type="entry name" value="Beta_Casp"/>
</dbReference>
<organism evidence="4 5">
    <name type="scientific">Photobacterium rosenbergii</name>
    <dbReference type="NCBI Taxonomy" id="294936"/>
    <lineage>
        <taxon>Bacteria</taxon>
        <taxon>Pseudomonadati</taxon>
        <taxon>Pseudomonadota</taxon>
        <taxon>Gammaproteobacteria</taxon>
        <taxon>Vibrionales</taxon>
        <taxon>Vibrionaceae</taxon>
        <taxon>Photobacterium</taxon>
    </lineage>
</organism>